<accession>A0A1G5ZKV1</accession>
<dbReference type="Gene3D" id="3.40.190.10">
    <property type="entry name" value="Periplasmic binding protein-like II"/>
    <property type="match status" value="2"/>
</dbReference>
<dbReference type="RefSeq" id="WP_217636694.1">
    <property type="nucleotide sequence ID" value="NZ_FMXE01000043.1"/>
</dbReference>
<evidence type="ECO:0000256" key="4">
    <source>
        <dbReference type="ARBA" id="ARBA00023141"/>
    </source>
</evidence>
<proteinExistence type="predicted"/>
<evidence type="ECO:0000256" key="6">
    <source>
        <dbReference type="ARBA" id="ARBA00023239"/>
    </source>
</evidence>
<evidence type="ECO:0000256" key="2">
    <source>
        <dbReference type="ARBA" id="ARBA00013147"/>
    </source>
</evidence>
<sequence length="274" mass="30564">MSLKIAIQGIPGSFHHQVALINFGPEAEILAFNTFEPVAKSVALGEADFGVMAIENSIAGAILPNYDLIDRYELSIRDEFYLPIAHQFMALPGQKIADIREVRSHPMALLQCRTFLAQNPHIQQFDDVDTASVAKRIAEEKLTGTAAIASEIAAEIYGLEILTRDIQAIKDNFTRFIILQKENGISETIPNKASFKVTIRNQIGGLAKLLTMIAEKGLDLSKIQSIPVIEKPWEYAFFIDAEFKDYLQFKEAMQLIKQDFGGVKIFGEYLGRKA</sequence>
<dbReference type="PROSITE" id="PS51171">
    <property type="entry name" value="PREPHENATE_DEHYDR_3"/>
    <property type="match status" value="1"/>
</dbReference>
<keyword evidence="6" id="KW-0456">Lyase</keyword>
<keyword evidence="11" id="KW-1185">Reference proteome</keyword>
<keyword evidence="4" id="KW-0057">Aromatic amino acid biosynthesis</keyword>
<dbReference type="Proteomes" id="UP000198756">
    <property type="component" value="Unassembled WGS sequence"/>
</dbReference>
<evidence type="ECO:0000256" key="1">
    <source>
        <dbReference type="ARBA" id="ARBA00004741"/>
    </source>
</evidence>
<dbReference type="AlphaFoldDB" id="A0A1G5ZKV1"/>
<evidence type="ECO:0000256" key="5">
    <source>
        <dbReference type="ARBA" id="ARBA00023222"/>
    </source>
</evidence>
<dbReference type="InterPro" id="IPR002912">
    <property type="entry name" value="ACT_dom"/>
</dbReference>
<reference evidence="11" key="1">
    <citation type="submission" date="2016-10" db="EMBL/GenBank/DDBJ databases">
        <authorList>
            <person name="Varghese N."/>
            <person name="Submissions S."/>
        </authorList>
    </citation>
    <scope>NUCLEOTIDE SEQUENCE [LARGE SCALE GENOMIC DNA]</scope>
    <source>
        <strain evidence="11">DSM 22703</strain>
    </source>
</reference>
<organism evidence="10 11">
    <name type="scientific">Algoriphagus alkaliphilus</name>
    <dbReference type="NCBI Taxonomy" id="279824"/>
    <lineage>
        <taxon>Bacteria</taxon>
        <taxon>Pseudomonadati</taxon>
        <taxon>Bacteroidota</taxon>
        <taxon>Cytophagia</taxon>
        <taxon>Cytophagales</taxon>
        <taxon>Cyclobacteriaceae</taxon>
        <taxon>Algoriphagus</taxon>
    </lineage>
</organism>
<dbReference type="SUPFAM" id="SSF55021">
    <property type="entry name" value="ACT-like"/>
    <property type="match status" value="1"/>
</dbReference>
<dbReference type="GO" id="GO:0005737">
    <property type="term" value="C:cytoplasm"/>
    <property type="evidence" value="ECO:0007669"/>
    <property type="project" value="TreeGrafter"/>
</dbReference>
<dbReference type="CDD" id="cd13631">
    <property type="entry name" value="PBP2_Ct-PDT_like"/>
    <property type="match status" value="1"/>
</dbReference>
<dbReference type="CDD" id="cd04905">
    <property type="entry name" value="ACT_CM-PDT"/>
    <property type="match status" value="1"/>
</dbReference>
<dbReference type="UniPathway" id="UPA00121">
    <property type="reaction ID" value="UER00345"/>
</dbReference>
<dbReference type="GO" id="GO:0009094">
    <property type="term" value="P:L-phenylalanine biosynthetic process"/>
    <property type="evidence" value="ECO:0007669"/>
    <property type="project" value="UniProtKB-UniPathway"/>
</dbReference>
<dbReference type="STRING" id="279824.SAMN03080617_04037"/>
<protein>
    <recommendedName>
        <fullName evidence="2">prephenate dehydratase</fullName>
        <ecNumber evidence="2">4.2.1.51</ecNumber>
    </recommendedName>
</protein>
<keyword evidence="5" id="KW-0584">Phenylalanine biosynthesis</keyword>
<comment type="pathway">
    <text evidence="1">Amino-acid biosynthesis; L-phenylalanine biosynthesis; phenylpyruvate from prephenate: step 1/1.</text>
</comment>
<evidence type="ECO:0000259" key="8">
    <source>
        <dbReference type="PROSITE" id="PS51171"/>
    </source>
</evidence>
<name>A0A1G5ZKV1_9BACT</name>
<dbReference type="PANTHER" id="PTHR21022">
    <property type="entry name" value="PREPHENATE DEHYDRATASE P PROTEIN"/>
    <property type="match status" value="1"/>
</dbReference>
<dbReference type="EMBL" id="FMXE01000043">
    <property type="protein sequence ID" value="SDA95285.1"/>
    <property type="molecule type" value="Genomic_DNA"/>
</dbReference>
<dbReference type="InterPro" id="IPR001086">
    <property type="entry name" value="Preph_deHydtase"/>
</dbReference>
<evidence type="ECO:0000313" key="11">
    <source>
        <dbReference type="Proteomes" id="UP000198756"/>
    </source>
</evidence>
<evidence type="ECO:0000256" key="7">
    <source>
        <dbReference type="ARBA" id="ARBA00047848"/>
    </source>
</evidence>
<keyword evidence="3" id="KW-0028">Amino-acid biosynthesis</keyword>
<dbReference type="GO" id="GO:0004664">
    <property type="term" value="F:prephenate dehydratase activity"/>
    <property type="evidence" value="ECO:0007669"/>
    <property type="project" value="UniProtKB-EC"/>
</dbReference>
<dbReference type="SUPFAM" id="SSF53850">
    <property type="entry name" value="Periplasmic binding protein-like II"/>
    <property type="match status" value="1"/>
</dbReference>
<dbReference type="PANTHER" id="PTHR21022:SF19">
    <property type="entry name" value="PREPHENATE DEHYDRATASE-RELATED"/>
    <property type="match status" value="1"/>
</dbReference>
<evidence type="ECO:0000313" key="10">
    <source>
        <dbReference type="EMBL" id="SDA95285.1"/>
    </source>
</evidence>
<dbReference type="EC" id="4.2.1.51" evidence="2"/>
<comment type="catalytic activity">
    <reaction evidence="7">
        <text>prephenate + H(+) = 3-phenylpyruvate + CO2 + H2O</text>
        <dbReference type="Rhea" id="RHEA:21648"/>
        <dbReference type="ChEBI" id="CHEBI:15377"/>
        <dbReference type="ChEBI" id="CHEBI:15378"/>
        <dbReference type="ChEBI" id="CHEBI:16526"/>
        <dbReference type="ChEBI" id="CHEBI:18005"/>
        <dbReference type="ChEBI" id="CHEBI:29934"/>
        <dbReference type="EC" id="4.2.1.51"/>
    </reaction>
</comment>
<dbReference type="Gene3D" id="3.30.70.260">
    <property type="match status" value="1"/>
</dbReference>
<feature type="domain" description="ACT" evidence="9">
    <location>
        <begin position="194"/>
        <end position="272"/>
    </location>
</feature>
<dbReference type="PROSITE" id="PS51671">
    <property type="entry name" value="ACT"/>
    <property type="match status" value="1"/>
</dbReference>
<evidence type="ECO:0000259" key="9">
    <source>
        <dbReference type="PROSITE" id="PS51671"/>
    </source>
</evidence>
<gene>
    <name evidence="10" type="ORF">SAMN03080617_04037</name>
</gene>
<evidence type="ECO:0000256" key="3">
    <source>
        <dbReference type="ARBA" id="ARBA00022605"/>
    </source>
</evidence>
<dbReference type="InterPro" id="IPR045865">
    <property type="entry name" value="ACT-like_dom_sf"/>
</dbReference>
<feature type="domain" description="Prephenate dehydratase" evidence="8">
    <location>
        <begin position="4"/>
        <end position="181"/>
    </location>
</feature>
<dbReference type="Pfam" id="PF00800">
    <property type="entry name" value="PDT"/>
    <property type="match status" value="1"/>
</dbReference>